<dbReference type="AlphaFoldDB" id="A0A921F5L4"/>
<name>A0A921F5L4_9ACTN</name>
<feature type="transmembrane region" description="Helical" evidence="1">
    <location>
        <begin position="37"/>
        <end position="55"/>
    </location>
</feature>
<evidence type="ECO:0000313" key="2">
    <source>
        <dbReference type="EMBL" id="HJE91695.1"/>
    </source>
</evidence>
<comment type="caution">
    <text evidence="2">The sequence shown here is derived from an EMBL/GenBank/DDBJ whole genome shotgun (WGS) entry which is preliminary data.</text>
</comment>
<dbReference type="RefSeq" id="WP_303914473.1">
    <property type="nucleotide sequence ID" value="NZ_DYXM01000228.1"/>
</dbReference>
<keyword evidence="1" id="KW-0472">Membrane</keyword>
<evidence type="ECO:0000313" key="3">
    <source>
        <dbReference type="Proteomes" id="UP000776650"/>
    </source>
</evidence>
<proteinExistence type="predicted"/>
<reference evidence="2" key="2">
    <citation type="submission" date="2021-09" db="EMBL/GenBank/DDBJ databases">
        <authorList>
            <person name="Gilroy R."/>
        </authorList>
    </citation>
    <scope>NUCLEOTIDE SEQUENCE</scope>
    <source>
        <strain evidence="2">ChiGjej1B1-18357</strain>
    </source>
</reference>
<keyword evidence="1" id="KW-0812">Transmembrane</keyword>
<organism evidence="2 3">
    <name type="scientific">Dietzia timorensis</name>
    <dbReference type="NCBI Taxonomy" id="499555"/>
    <lineage>
        <taxon>Bacteria</taxon>
        <taxon>Bacillati</taxon>
        <taxon>Actinomycetota</taxon>
        <taxon>Actinomycetes</taxon>
        <taxon>Mycobacteriales</taxon>
        <taxon>Dietziaceae</taxon>
        <taxon>Dietzia</taxon>
    </lineage>
</organism>
<sequence length="168" mass="17840">MPVPAYSALVALAVILFMAVYFGVVSAAEDEPGSTGLPVVPLVTAGAMTAIFVWWGERKNRAQIPDVDERLGFDGVVLDPTSVGEGESLPPEWRKGLRDLADSKLMGFMPFILLAPFALITIAVPATTGEAIWPSIVFVAMLFAFVAIAGAVTAHRGRNAELALGRTR</sequence>
<reference evidence="2" key="1">
    <citation type="journal article" date="2021" name="PeerJ">
        <title>Extensive microbial diversity within the chicken gut microbiome revealed by metagenomics and culture.</title>
        <authorList>
            <person name="Gilroy R."/>
            <person name="Ravi A."/>
            <person name="Getino M."/>
            <person name="Pursley I."/>
            <person name="Horton D.L."/>
            <person name="Alikhan N.F."/>
            <person name="Baker D."/>
            <person name="Gharbi K."/>
            <person name="Hall N."/>
            <person name="Watson M."/>
            <person name="Adriaenssens E.M."/>
            <person name="Foster-Nyarko E."/>
            <person name="Jarju S."/>
            <person name="Secka A."/>
            <person name="Antonio M."/>
            <person name="Oren A."/>
            <person name="Chaudhuri R.R."/>
            <person name="La Ragione R."/>
            <person name="Hildebrand F."/>
            <person name="Pallen M.J."/>
        </authorList>
    </citation>
    <scope>NUCLEOTIDE SEQUENCE</scope>
    <source>
        <strain evidence="2">ChiGjej1B1-18357</strain>
    </source>
</reference>
<evidence type="ECO:0000256" key="1">
    <source>
        <dbReference type="SAM" id="Phobius"/>
    </source>
</evidence>
<feature type="transmembrane region" description="Helical" evidence="1">
    <location>
        <begin position="105"/>
        <end position="126"/>
    </location>
</feature>
<dbReference type="Proteomes" id="UP000776650">
    <property type="component" value="Unassembled WGS sequence"/>
</dbReference>
<protein>
    <submittedName>
        <fullName evidence="2">Uncharacterized protein</fullName>
    </submittedName>
</protein>
<gene>
    <name evidence="2" type="ORF">K8V11_11885</name>
</gene>
<dbReference type="EMBL" id="DYXM01000228">
    <property type="protein sequence ID" value="HJE91695.1"/>
    <property type="molecule type" value="Genomic_DNA"/>
</dbReference>
<keyword evidence="1" id="KW-1133">Transmembrane helix</keyword>
<feature type="transmembrane region" description="Helical" evidence="1">
    <location>
        <begin position="132"/>
        <end position="152"/>
    </location>
</feature>
<accession>A0A921F5L4</accession>